<name>A0ABM4BIZ0_HYDVU</name>
<feature type="compositionally biased region" description="Polar residues" evidence="1">
    <location>
        <begin position="248"/>
        <end position="258"/>
    </location>
</feature>
<evidence type="ECO:0000313" key="4">
    <source>
        <dbReference type="RefSeq" id="XP_065648968.1"/>
    </source>
</evidence>
<feature type="compositionally biased region" description="Polar residues" evidence="1">
    <location>
        <begin position="230"/>
        <end position="240"/>
    </location>
</feature>
<reference evidence="4" key="1">
    <citation type="submission" date="2025-08" db="UniProtKB">
        <authorList>
            <consortium name="RefSeq"/>
        </authorList>
    </citation>
    <scope>IDENTIFICATION</scope>
</reference>
<dbReference type="RefSeq" id="XP_065648968.1">
    <property type="nucleotide sequence ID" value="XM_065792896.1"/>
</dbReference>
<feature type="compositionally biased region" description="Polar residues" evidence="1">
    <location>
        <begin position="525"/>
        <end position="549"/>
    </location>
</feature>
<accession>A0ABM4BIZ0</accession>
<dbReference type="Gene3D" id="1.10.418.10">
    <property type="entry name" value="Calponin-like domain"/>
    <property type="match status" value="1"/>
</dbReference>
<feature type="compositionally biased region" description="Low complexity" evidence="1">
    <location>
        <begin position="550"/>
        <end position="565"/>
    </location>
</feature>
<feature type="compositionally biased region" description="Polar residues" evidence="1">
    <location>
        <begin position="82"/>
        <end position="131"/>
    </location>
</feature>
<dbReference type="InterPro" id="IPR050540">
    <property type="entry name" value="F-actin_Monoox_Mical"/>
</dbReference>
<feature type="domain" description="Calponin-homology (CH)" evidence="2">
    <location>
        <begin position="689"/>
        <end position="794"/>
    </location>
</feature>
<sequence length="808" mass="90257">MFKNSLSSVNIKMENNQNKFKKINFTIKNISEMNSADSNNNNCVVKTQEIVNEESFRRRAEVNETVLRTAADRAARRAKRAQQLSSGNEPSVNIPPNVNTIEKVSDNVTVSTESPSKLVPSSSGLRRTATWSPSNRQSAVLGIKSALDKFTSQESRALPEFGTSYIKKKNDVEEKEQKFSVTNKYTPTVPGISINKVGTNVTTRLQSTSTISSNNLDNGGLPAAKDNGLRNRNSVLVNDSSESKPVPLNNNKPHITLSPQNSVLTKSLSSSQNNLQNTANALAKKVSSDRSSISNTSFNRYSQNLKDDYGVQETSTTPEFGTSYIKKKSDEEKEQKFFVTNKYTPTVPGISIDKVNVNISSKFQDTSSYSTNNLESGSLQAVKDNGLRNRNSVLVNDTLEAKSLNNNFNKYSLNTNKFSQSSNENLNVLSPTSQMSQSLNKSLSLSQNNIQVASNFQSKSLSTSQNNLQVASNFQSKSLSSSQNNLQVTSNLQAKSLSQNNLQVTSKNRYSQNIKEDYGIERENSGTFSSINSGLNQARTGNRSPVPTKSSNFFSGSSSRLSDQSPIPSKPFGSGDKDQSLNFNDTMSQSASERMAFFRQAAEEEKLKEEKQREKEKREIEQREKEQREKEQRERDQKACIVAPTSPTAVEKKEDNDDDDDDAKDSEKMKFAAPCMKKREKKKVVRRTMSIGSIVLDWVQEMVKDYPVEVKNFSSSWNDGMVFCALIHRFNPTEFDFSLLKPENKRENFNTAFETGKKVKNIPILLDTEDMVRMDKPEPRSVQCYVQWIWSVYGPTSGYGPTPGEVQT</sequence>
<dbReference type="InterPro" id="IPR001715">
    <property type="entry name" value="CH_dom"/>
</dbReference>
<feature type="region of interest" description="Disordered" evidence="1">
    <location>
        <begin position="210"/>
        <end position="258"/>
    </location>
</feature>
<feature type="compositionally biased region" description="Basic and acidic residues" evidence="1">
    <location>
        <begin position="603"/>
        <end position="638"/>
    </location>
</feature>
<dbReference type="PANTHER" id="PTHR23167">
    <property type="entry name" value="CALPONIN HOMOLOGY DOMAIN-CONTAINING PROTEIN DDB_G0272472-RELATED"/>
    <property type="match status" value="1"/>
</dbReference>
<dbReference type="SMART" id="SM00033">
    <property type="entry name" value="CH"/>
    <property type="match status" value="1"/>
</dbReference>
<feature type="region of interest" description="Disordered" evidence="1">
    <location>
        <begin position="603"/>
        <end position="668"/>
    </location>
</feature>
<proteinExistence type="predicted"/>
<dbReference type="SUPFAM" id="SSF47576">
    <property type="entry name" value="Calponin-homology domain, CH-domain"/>
    <property type="match status" value="1"/>
</dbReference>
<dbReference type="PROSITE" id="PS50021">
    <property type="entry name" value="CH"/>
    <property type="match status" value="1"/>
</dbReference>
<dbReference type="Proteomes" id="UP001652625">
    <property type="component" value="Chromosome 03"/>
</dbReference>
<evidence type="ECO:0000256" key="1">
    <source>
        <dbReference type="SAM" id="MobiDB-lite"/>
    </source>
</evidence>
<evidence type="ECO:0000259" key="2">
    <source>
        <dbReference type="PROSITE" id="PS50021"/>
    </source>
</evidence>
<organism evidence="3 4">
    <name type="scientific">Hydra vulgaris</name>
    <name type="common">Hydra</name>
    <name type="synonym">Hydra attenuata</name>
    <dbReference type="NCBI Taxonomy" id="6087"/>
    <lineage>
        <taxon>Eukaryota</taxon>
        <taxon>Metazoa</taxon>
        <taxon>Cnidaria</taxon>
        <taxon>Hydrozoa</taxon>
        <taxon>Hydroidolina</taxon>
        <taxon>Anthoathecata</taxon>
        <taxon>Aplanulata</taxon>
        <taxon>Hydridae</taxon>
        <taxon>Hydra</taxon>
    </lineage>
</organism>
<feature type="region of interest" description="Disordered" evidence="1">
    <location>
        <begin position="79"/>
        <end position="131"/>
    </location>
</feature>
<gene>
    <name evidence="4" type="primary">LOC100201027</name>
</gene>
<protein>
    <submittedName>
        <fullName evidence="4">Uncharacterized protein DDB_G0288805 isoform X1</fullName>
    </submittedName>
</protein>
<dbReference type="InterPro" id="IPR036872">
    <property type="entry name" value="CH_dom_sf"/>
</dbReference>
<feature type="region of interest" description="Disordered" evidence="1">
    <location>
        <begin position="524"/>
        <end position="584"/>
    </location>
</feature>
<keyword evidence="3" id="KW-1185">Reference proteome</keyword>
<dbReference type="PANTHER" id="PTHR23167:SF46">
    <property type="entry name" value="EPS15 HOMOLOGY DOMAIN CONTAINING PROTEIN-BINDING PROTEIN 1, ISOFORM F"/>
    <property type="match status" value="1"/>
</dbReference>
<evidence type="ECO:0000313" key="3">
    <source>
        <dbReference type="Proteomes" id="UP001652625"/>
    </source>
</evidence>
<dbReference type="Pfam" id="PF00307">
    <property type="entry name" value="CH"/>
    <property type="match status" value="1"/>
</dbReference>
<dbReference type="GeneID" id="100201027"/>